<dbReference type="InterPro" id="IPR002145">
    <property type="entry name" value="CopG"/>
</dbReference>
<evidence type="ECO:0000313" key="2">
    <source>
        <dbReference type="EMBL" id="MDH7638097.1"/>
    </source>
</evidence>
<feature type="domain" description="Ribbon-helix-helix protein CopG" evidence="1">
    <location>
        <begin position="8"/>
        <end position="45"/>
    </location>
</feature>
<keyword evidence="3" id="KW-1185">Reference proteome</keyword>
<name>A0ABT6MYS2_9SPHN</name>
<accession>A0ABT6MYS2</accession>
<comment type="caution">
    <text evidence="2">The sequence shown here is derived from an EMBL/GenBank/DDBJ whole genome shotgun (WGS) entry which is preliminary data.</text>
</comment>
<dbReference type="InterPro" id="IPR013321">
    <property type="entry name" value="Arc_rbn_hlx_hlx"/>
</dbReference>
<dbReference type="CDD" id="cd21631">
    <property type="entry name" value="RHH_CopG_NikR-like"/>
    <property type="match status" value="1"/>
</dbReference>
<dbReference type="Gene3D" id="1.10.1220.10">
    <property type="entry name" value="Met repressor-like"/>
    <property type="match status" value="1"/>
</dbReference>
<evidence type="ECO:0000259" key="1">
    <source>
        <dbReference type="Pfam" id="PF01402"/>
    </source>
</evidence>
<dbReference type="RefSeq" id="WP_281043416.1">
    <property type="nucleotide sequence ID" value="NZ_JARYGZ010000001.1"/>
</dbReference>
<evidence type="ECO:0000313" key="3">
    <source>
        <dbReference type="Proteomes" id="UP001160625"/>
    </source>
</evidence>
<organism evidence="2 3">
    <name type="scientific">Sphingomonas oryzagri</name>
    <dbReference type="NCBI Taxonomy" id="3042314"/>
    <lineage>
        <taxon>Bacteria</taxon>
        <taxon>Pseudomonadati</taxon>
        <taxon>Pseudomonadota</taxon>
        <taxon>Alphaproteobacteria</taxon>
        <taxon>Sphingomonadales</taxon>
        <taxon>Sphingomonadaceae</taxon>
        <taxon>Sphingomonas</taxon>
    </lineage>
</organism>
<dbReference type="EMBL" id="JARYGZ010000001">
    <property type="protein sequence ID" value="MDH7638097.1"/>
    <property type="molecule type" value="Genomic_DNA"/>
</dbReference>
<protein>
    <submittedName>
        <fullName evidence="2">CopG family transcriptional regulator</fullName>
    </submittedName>
</protein>
<proteinExistence type="predicted"/>
<reference evidence="2" key="1">
    <citation type="submission" date="2023-04" db="EMBL/GenBank/DDBJ databases">
        <title>Sphingomonas sp. MAHUQ-71 isolated from rice field.</title>
        <authorList>
            <person name="Huq M.A."/>
        </authorList>
    </citation>
    <scope>NUCLEOTIDE SEQUENCE</scope>
    <source>
        <strain evidence="2">MAHUQ-71</strain>
    </source>
</reference>
<gene>
    <name evidence="2" type="ORF">QGN17_05090</name>
</gene>
<dbReference type="Pfam" id="PF01402">
    <property type="entry name" value="RHH_1"/>
    <property type="match status" value="1"/>
</dbReference>
<sequence length="134" mass="15139">MAGKIRHQLHLSEALSERFEKLAAKPGANKSAMLEEALEQWLTRKGHHDLDDRFGLRLDRITAALSRIERADHILLESFALFIRYELAIHPPLAETDQAGRAKGRERFNLFIEQVGQAVASGRRTLDTRGEGGR</sequence>
<dbReference type="Proteomes" id="UP001160625">
    <property type="component" value="Unassembled WGS sequence"/>
</dbReference>